<evidence type="ECO:0000259" key="1">
    <source>
        <dbReference type="Pfam" id="PF03372"/>
    </source>
</evidence>
<feature type="domain" description="Endonuclease/exonuclease/phosphatase" evidence="1">
    <location>
        <begin position="6"/>
        <end position="219"/>
    </location>
</feature>
<protein>
    <submittedName>
        <fullName evidence="2">Endonuclease</fullName>
    </submittedName>
</protein>
<dbReference type="InterPro" id="IPR036691">
    <property type="entry name" value="Endo/exonu/phosph_ase_sf"/>
</dbReference>
<comment type="caution">
    <text evidence="2">The sequence shown here is derived from an EMBL/GenBank/DDBJ whole genome shotgun (WGS) entry which is preliminary data.</text>
</comment>
<dbReference type="InterPro" id="IPR051916">
    <property type="entry name" value="GPI-anchor_lipid_remodeler"/>
</dbReference>
<sequence>MQLTFASYNIHKAVGMDRRRDPGRILSVIGELAADVVALQEVDLRLGTRAGVLDRHAIDELGYQIASKPTRPASLGWHGNALLVRKGIDVLEVEADDLPRIEPRGAVRARITAQGHEIWVTGMHLDLSGLRRKRQFAHVCNASRAPGLPAVMMGDCNEWLRPIGGELGLAAHWSVVDPGSSFPSRRPVLALDRLMHTPHWHMVETGVHSTPLSRQASDHLPIKATLRLG</sequence>
<dbReference type="OrthoDB" id="9813425at2"/>
<dbReference type="RefSeq" id="WP_131451167.1">
    <property type="nucleotide sequence ID" value="NZ_BMJK01000001.1"/>
</dbReference>
<dbReference type="Proteomes" id="UP000460626">
    <property type="component" value="Unassembled WGS sequence"/>
</dbReference>
<keyword evidence="2" id="KW-0378">Hydrolase</keyword>
<keyword evidence="2" id="KW-0540">Nuclease</keyword>
<dbReference type="PANTHER" id="PTHR14859:SF15">
    <property type="entry name" value="ENDONUCLEASE_EXONUCLEASE_PHOSPHATASE DOMAIN-CONTAINING PROTEIN"/>
    <property type="match status" value="1"/>
</dbReference>
<gene>
    <name evidence="2" type="ORF">GRI62_13110</name>
</gene>
<dbReference type="GO" id="GO:0016020">
    <property type="term" value="C:membrane"/>
    <property type="evidence" value="ECO:0007669"/>
    <property type="project" value="GOC"/>
</dbReference>
<dbReference type="InterPro" id="IPR005135">
    <property type="entry name" value="Endo/exonuclease/phosphatase"/>
</dbReference>
<proteinExistence type="predicted"/>
<dbReference type="EMBL" id="WTYH01000001">
    <property type="protein sequence ID" value="MXO94537.1"/>
    <property type="molecule type" value="Genomic_DNA"/>
</dbReference>
<dbReference type="PANTHER" id="PTHR14859">
    <property type="entry name" value="CALCOFLUOR WHITE HYPERSENSITIVE PROTEIN PRECURSOR"/>
    <property type="match status" value="1"/>
</dbReference>
<name>A0A845A6I4_9SPHN</name>
<dbReference type="GO" id="GO:0004519">
    <property type="term" value="F:endonuclease activity"/>
    <property type="evidence" value="ECO:0007669"/>
    <property type="project" value="UniProtKB-KW"/>
</dbReference>
<dbReference type="GO" id="GO:0006506">
    <property type="term" value="P:GPI anchor biosynthetic process"/>
    <property type="evidence" value="ECO:0007669"/>
    <property type="project" value="TreeGrafter"/>
</dbReference>
<reference evidence="2 3" key="1">
    <citation type="submission" date="2019-12" db="EMBL/GenBank/DDBJ databases">
        <title>Genomic-based taxomic classification of the family Erythrobacteraceae.</title>
        <authorList>
            <person name="Xu L."/>
        </authorList>
    </citation>
    <scope>NUCLEOTIDE SEQUENCE [LARGE SCALE GENOMIC DNA]</scope>
    <source>
        <strain evidence="2 3">RC4-10-4</strain>
    </source>
</reference>
<organism evidence="2 3">
    <name type="scientific">Aurantiacibacter arachoides</name>
    <dbReference type="NCBI Taxonomy" id="1850444"/>
    <lineage>
        <taxon>Bacteria</taxon>
        <taxon>Pseudomonadati</taxon>
        <taxon>Pseudomonadota</taxon>
        <taxon>Alphaproteobacteria</taxon>
        <taxon>Sphingomonadales</taxon>
        <taxon>Erythrobacteraceae</taxon>
        <taxon>Aurantiacibacter</taxon>
    </lineage>
</organism>
<evidence type="ECO:0000313" key="3">
    <source>
        <dbReference type="Proteomes" id="UP000460626"/>
    </source>
</evidence>
<dbReference type="Pfam" id="PF03372">
    <property type="entry name" value="Exo_endo_phos"/>
    <property type="match status" value="1"/>
</dbReference>
<dbReference type="SUPFAM" id="SSF56219">
    <property type="entry name" value="DNase I-like"/>
    <property type="match status" value="1"/>
</dbReference>
<accession>A0A845A6I4</accession>
<dbReference type="Gene3D" id="3.60.10.10">
    <property type="entry name" value="Endonuclease/exonuclease/phosphatase"/>
    <property type="match status" value="1"/>
</dbReference>
<keyword evidence="2" id="KW-0255">Endonuclease</keyword>
<dbReference type="AlphaFoldDB" id="A0A845A6I4"/>
<evidence type="ECO:0000313" key="2">
    <source>
        <dbReference type="EMBL" id="MXO94537.1"/>
    </source>
</evidence>
<keyword evidence="3" id="KW-1185">Reference proteome</keyword>